<proteinExistence type="predicted"/>
<dbReference type="Pfam" id="PF01757">
    <property type="entry name" value="Acyl_transf_3"/>
    <property type="match status" value="1"/>
</dbReference>
<dbReference type="GO" id="GO:0016747">
    <property type="term" value="F:acyltransferase activity, transferring groups other than amino-acyl groups"/>
    <property type="evidence" value="ECO:0007669"/>
    <property type="project" value="InterPro"/>
</dbReference>
<keyword evidence="3" id="KW-0012">Acyltransferase</keyword>
<feature type="transmembrane region" description="Helical" evidence="1">
    <location>
        <begin position="160"/>
        <end position="180"/>
    </location>
</feature>
<feature type="transmembrane region" description="Helical" evidence="1">
    <location>
        <begin position="226"/>
        <end position="244"/>
    </location>
</feature>
<feature type="transmembrane region" description="Helical" evidence="1">
    <location>
        <begin position="75"/>
        <end position="95"/>
    </location>
</feature>
<gene>
    <name evidence="3" type="ORF">KDM89_07535</name>
</gene>
<evidence type="ECO:0000313" key="3">
    <source>
        <dbReference type="EMBL" id="MBR7781987.1"/>
    </source>
</evidence>
<feature type="transmembrane region" description="Helical" evidence="1">
    <location>
        <begin position="289"/>
        <end position="309"/>
    </location>
</feature>
<name>A0A941DM00_9BURK</name>
<dbReference type="InterPro" id="IPR050879">
    <property type="entry name" value="Acyltransferase_3"/>
</dbReference>
<comment type="caution">
    <text evidence="3">The sequence shown here is derived from an EMBL/GenBank/DDBJ whole genome shotgun (WGS) entry which is preliminary data.</text>
</comment>
<feature type="transmembrane region" description="Helical" evidence="1">
    <location>
        <begin position="12"/>
        <end position="29"/>
    </location>
</feature>
<dbReference type="PANTHER" id="PTHR23028:SF53">
    <property type="entry name" value="ACYL_TRANSF_3 DOMAIN-CONTAINING PROTEIN"/>
    <property type="match status" value="1"/>
</dbReference>
<keyword evidence="1" id="KW-1133">Transmembrane helix</keyword>
<dbReference type="GO" id="GO:0016020">
    <property type="term" value="C:membrane"/>
    <property type="evidence" value="ECO:0007669"/>
    <property type="project" value="TreeGrafter"/>
</dbReference>
<evidence type="ECO:0000313" key="4">
    <source>
        <dbReference type="Proteomes" id="UP000680067"/>
    </source>
</evidence>
<dbReference type="GO" id="GO:0009103">
    <property type="term" value="P:lipopolysaccharide biosynthetic process"/>
    <property type="evidence" value="ECO:0007669"/>
    <property type="project" value="TreeGrafter"/>
</dbReference>
<sequence>MSHGSSRIAALDGLRAVSILLVLISHAWLGHIVPGGLGVTIFFFISGFIITRLMISEWDEAGTMRISQFYIRRFFRLMPALTVFLVVSVITLSLAGQEVVWKEILAVFLYTANYYGIFIGFSGDTFPPPLAITWSLAVEEHFYLIFPSLFVALIARWKQFATLIIAALIIALGWRCWLAYGVGLEQLPHYRIYKATDTRVDSILYGTLLAIILARKPAAWERLNHIACFFAGIFLILATLLIRSEEFRESLRYSLQGVALFILFPYAVLSNSRISSVLANRFFLYVGKVSYSLYLYHWLAFGIVVFWMGDASLPLRIFVMLVLSFAMADASYRWVENPGLRAGRKLLKS</sequence>
<dbReference type="InterPro" id="IPR002656">
    <property type="entry name" value="Acyl_transf_3_dom"/>
</dbReference>
<accession>A0A941DM00</accession>
<dbReference type="AlphaFoldDB" id="A0A941DM00"/>
<keyword evidence="1" id="KW-0472">Membrane</keyword>
<dbReference type="PANTHER" id="PTHR23028">
    <property type="entry name" value="ACETYLTRANSFERASE"/>
    <property type="match status" value="1"/>
</dbReference>
<reference evidence="3" key="1">
    <citation type="submission" date="2021-04" db="EMBL/GenBank/DDBJ databases">
        <title>novel species isolated from subtropical streams in China.</title>
        <authorList>
            <person name="Lu H."/>
        </authorList>
    </citation>
    <scope>NUCLEOTIDE SEQUENCE</scope>
    <source>
        <strain evidence="3">LFS511W</strain>
    </source>
</reference>
<feature type="transmembrane region" description="Helical" evidence="1">
    <location>
        <begin position="35"/>
        <end position="55"/>
    </location>
</feature>
<keyword evidence="4" id="KW-1185">Reference proteome</keyword>
<feature type="transmembrane region" description="Helical" evidence="1">
    <location>
        <begin position="250"/>
        <end position="269"/>
    </location>
</feature>
<evidence type="ECO:0000256" key="1">
    <source>
        <dbReference type="SAM" id="Phobius"/>
    </source>
</evidence>
<dbReference type="RefSeq" id="WP_212687334.1">
    <property type="nucleotide sequence ID" value="NZ_JAGSPN010000004.1"/>
</dbReference>
<feature type="transmembrane region" description="Helical" evidence="1">
    <location>
        <begin position="131"/>
        <end position="153"/>
    </location>
</feature>
<organism evidence="3 4">
    <name type="scientific">Undibacterium luofuense</name>
    <dbReference type="NCBI Taxonomy" id="2828733"/>
    <lineage>
        <taxon>Bacteria</taxon>
        <taxon>Pseudomonadati</taxon>
        <taxon>Pseudomonadota</taxon>
        <taxon>Betaproteobacteria</taxon>
        <taxon>Burkholderiales</taxon>
        <taxon>Oxalobacteraceae</taxon>
        <taxon>Undibacterium</taxon>
    </lineage>
</organism>
<evidence type="ECO:0000259" key="2">
    <source>
        <dbReference type="Pfam" id="PF01757"/>
    </source>
</evidence>
<keyword evidence="1" id="KW-0812">Transmembrane</keyword>
<protein>
    <submittedName>
        <fullName evidence="3">Acyltransferase</fullName>
    </submittedName>
</protein>
<feature type="domain" description="Acyltransferase 3" evidence="2">
    <location>
        <begin position="9"/>
        <end position="328"/>
    </location>
</feature>
<dbReference type="Proteomes" id="UP000680067">
    <property type="component" value="Unassembled WGS sequence"/>
</dbReference>
<dbReference type="EMBL" id="JAGSPN010000004">
    <property type="protein sequence ID" value="MBR7781987.1"/>
    <property type="molecule type" value="Genomic_DNA"/>
</dbReference>
<keyword evidence="3" id="KW-0808">Transferase</keyword>
<feature type="transmembrane region" description="Helical" evidence="1">
    <location>
        <begin position="315"/>
        <end position="335"/>
    </location>
</feature>